<keyword evidence="2" id="KW-0238">DNA-binding</keyword>
<dbReference type="GO" id="GO:0003700">
    <property type="term" value="F:DNA-binding transcription factor activity"/>
    <property type="evidence" value="ECO:0007669"/>
    <property type="project" value="InterPro"/>
</dbReference>
<dbReference type="InterPro" id="IPR036388">
    <property type="entry name" value="WH-like_DNA-bd_sf"/>
</dbReference>
<dbReference type="PROSITE" id="PS50949">
    <property type="entry name" value="HTH_GNTR"/>
    <property type="match status" value="1"/>
</dbReference>
<evidence type="ECO:0000313" key="5">
    <source>
        <dbReference type="EMBL" id="GGC60088.1"/>
    </source>
</evidence>
<dbReference type="EMBL" id="BMJH01000001">
    <property type="protein sequence ID" value="GGC60088.1"/>
    <property type="molecule type" value="Genomic_DNA"/>
</dbReference>
<dbReference type="InterPro" id="IPR000524">
    <property type="entry name" value="Tscrpt_reg_HTH_GntR"/>
</dbReference>
<comment type="caution">
    <text evidence="5">The sequence shown here is derived from an EMBL/GenBank/DDBJ whole genome shotgun (WGS) entry which is preliminary data.</text>
</comment>
<dbReference type="AlphaFoldDB" id="A0A916XAN6"/>
<dbReference type="CDD" id="cd07377">
    <property type="entry name" value="WHTH_GntR"/>
    <property type="match status" value="1"/>
</dbReference>
<dbReference type="Gene3D" id="1.10.10.10">
    <property type="entry name" value="Winged helix-like DNA-binding domain superfamily/Winged helix DNA-binding domain"/>
    <property type="match status" value="1"/>
</dbReference>
<feature type="domain" description="HTH gntR-type" evidence="4">
    <location>
        <begin position="12"/>
        <end position="80"/>
    </location>
</feature>
<dbReference type="RefSeq" id="WP_188671312.1">
    <property type="nucleotide sequence ID" value="NZ_BMJH01000001.1"/>
</dbReference>
<evidence type="ECO:0000256" key="1">
    <source>
        <dbReference type="ARBA" id="ARBA00023015"/>
    </source>
</evidence>
<evidence type="ECO:0000256" key="3">
    <source>
        <dbReference type="ARBA" id="ARBA00023163"/>
    </source>
</evidence>
<dbReference type="Pfam" id="PF00392">
    <property type="entry name" value="GntR"/>
    <property type="match status" value="1"/>
</dbReference>
<dbReference type="PANTHER" id="PTHR38445:SF7">
    <property type="entry name" value="GNTR-FAMILY TRANSCRIPTIONAL REGULATOR"/>
    <property type="match status" value="1"/>
</dbReference>
<gene>
    <name evidence="5" type="ORF">GCM10011410_10700</name>
</gene>
<keyword evidence="6" id="KW-1185">Reference proteome</keyword>
<dbReference type="Proteomes" id="UP000641514">
    <property type="component" value="Unassembled WGS sequence"/>
</dbReference>
<keyword evidence="3" id="KW-0804">Transcription</keyword>
<dbReference type="GO" id="GO:0003677">
    <property type="term" value="F:DNA binding"/>
    <property type="evidence" value="ECO:0007669"/>
    <property type="project" value="UniProtKB-KW"/>
</dbReference>
<reference evidence="5" key="1">
    <citation type="journal article" date="2014" name="Int. J. Syst. Evol. Microbiol.">
        <title>Complete genome sequence of Corynebacterium casei LMG S-19264T (=DSM 44701T), isolated from a smear-ripened cheese.</title>
        <authorList>
            <consortium name="US DOE Joint Genome Institute (JGI-PGF)"/>
            <person name="Walter F."/>
            <person name="Albersmeier A."/>
            <person name="Kalinowski J."/>
            <person name="Ruckert C."/>
        </authorList>
    </citation>
    <scope>NUCLEOTIDE SEQUENCE</scope>
    <source>
        <strain evidence="5">CGMCC 1.15478</strain>
    </source>
</reference>
<organism evidence="5 6">
    <name type="scientific">Hoyosella rhizosphaerae</name>
    <dbReference type="NCBI Taxonomy" id="1755582"/>
    <lineage>
        <taxon>Bacteria</taxon>
        <taxon>Bacillati</taxon>
        <taxon>Actinomycetota</taxon>
        <taxon>Actinomycetes</taxon>
        <taxon>Mycobacteriales</taxon>
        <taxon>Hoyosellaceae</taxon>
        <taxon>Hoyosella</taxon>
    </lineage>
</organism>
<evidence type="ECO:0000259" key="4">
    <source>
        <dbReference type="PROSITE" id="PS50949"/>
    </source>
</evidence>
<proteinExistence type="predicted"/>
<protein>
    <submittedName>
        <fullName evidence="5">GntR family transcriptional regulator</fullName>
    </submittedName>
</protein>
<evidence type="ECO:0000313" key="6">
    <source>
        <dbReference type="Proteomes" id="UP000641514"/>
    </source>
</evidence>
<dbReference type="SMART" id="SM00345">
    <property type="entry name" value="HTH_GNTR"/>
    <property type="match status" value="1"/>
</dbReference>
<dbReference type="PANTHER" id="PTHR38445">
    <property type="entry name" value="HTH-TYPE TRANSCRIPTIONAL REPRESSOR YTRA"/>
    <property type="match status" value="1"/>
</dbReference>
<sequence length="135" mass="14914">MILYRIDKASGIPAYVQLVTQTKRALRLGHLAVGEKLPTAKEVVAELAINPNTVLKAYRELETEGLVEPRAGLGTFVTTSLAKPGMAETDSLREQLHQWIRSGHNAGLERDDLDALVADELDTYFRHNTNAQGDF</sequence>
<evidence type="ECO:0000256" key="2">
    <source>
        <dbReference type="ARBA" id="ARBA00023125"/>
    </source>
</evidence>
<name>A0A916XAN6_9ACTN</name>
<keyword evidence="1" id="KW-0805">Transcription regulation</keyword>
<dbReference type="SUPFAM" id="SSF46785">
    <property type="entry name" value="Winged helix' DNA-binding domain"/>
    <property type="match status" value="1"/>
</dbReference>
<dbReference type="InterPro" id="IPR036390">
    <property type="entry name" value="WH_DNA-bd_sf"/>
</dbReference>
<reference evidence="5" key="2">
    <citation type="submission" date="2020-09" db="EMBL/GenBank/DDBJ databases">
        <authorList>
            <person name="Sun Q."/>
            <person name="Zhou Y."/>
        </authorList>
    </citation>
    <scope>NUCLEOTIDE SEQUENCE</scope>
    <source>
        <strain evidence="5">CGMCC 1.15478</strain>
    </source>
</reference>
<accession>A0A916XAN6</accession>